<feature type="binding site" evidence="7">
    <location>
        <begin position="334"/>
        <end position="341"/>
    </location>
    <ligand>
        <name>substrate</name>
    </ligand>
</feature>
<feature type="active site" description="Tele-phosphohistidine intermediate" evidence="6">
    <location>
        <position position="335"/>
    </location>
</feature>
<dbReference type="InterPro" id="IPR013078">
    <property type="entry name" value="His_Pase_superF_clade-1"/>
</dbReference>
<dbReference type="EC" id="5.4.2.11" evidence="3"/>
<evidence type="ECO:0000256" key="5">
    <source>
        <dbReference type="ARBA" id="ARBA00023235"/>
    </source>
</evidence>
<feature type="binding site" evidence="7">
    <location>
        <begin position="347"/>
        <end position="348"/>
    </location>
    <ligand>
        <name>substrate</name>
    </ligand>
</feature>
<dbReference type="SMART" id="SM00855">
    <property type="entry name" value="PGAM"/>
    <property type="match status" value="1"/>
</dbReference>
<feature type="binding site" evidence="7">
    <location>
        <position position="386"/>
    </location>
    <ligand>
        <name>substrate</name>
    </ligand>
</feature>
<comment type="similarity">
    <text evidence="2">Belongs to the phosphoglycerate mutase family. BPG-dependent PGAM subfamily.</text>
</comment>
<dbReference type="GO" id="GO:0004619">
    <property type="term" value="F:phosphoglycerate mutase activity"/>
    <property type="evidence" value="ECO:0007669"/>
    <property type="project" value="UniProtKB-EC"/>
</dbReference>
<evidence type="ECO:0000256" key="1">
    <source>
        <dbReference type="ARBA" id="ARBA00000380"/>
    </source>
</evidence>
<dbReference type="NCBIfam" id="TIGR01258">
    <property type="entry name" value="pgm_1"/>
    <property type="match status" value="2"/>
</dbReference>
<dbReference type="PANTHER" id="PTHR11931">
    <property type="entry name" value="PHOSPHOGLYCERATE MUTASE"/>
    <property type="match status" value="1"/>
</dbReference>
<dbReference type="HAMAP" id="MF_01039">
    <property type="entry name" value="PGAM_GpmA"/>
    <property type="match status" value="1"/>
</dbReference>
<feature type="binding site" evidence="7">
    <location>
        <begin position="440"/>
        <end position="441"/>
    </location>
    <ligand>
        <name>substrate</name>
    </ligand>
</feature>
<dbReference type="AlphaFoldDB" id="A0A7S1G038"/>
<reference evidence="8" key="1">
    <citation type="submission" date="2021-01" db="EMBL/GenBank/DDBJ databases">
        <authorList>
            <person name="Corre E."/>
            <person name="Pelletier E."/>
            <person name="Niang G."/>
            <person name="Scheremetjew M."/>
            <person name="Finn R."/>
            <person name="Kale V."/>
            <person name="Holt S."/>
            <person name="Cochrane G."/>
            <person name="Meng A."/>
            <person name="Brown T."/>
            <person name="Cohen L."/>
        </authorList>
    </citation>
    <scope>NUCLEOTIDE SEQUENCE</scope>
    <source>
        <strain evidence="8">308</strain>
    </source>
</reference>
<feature type="active site" description="Proton donor/acceptor" evidence="6">
    <location>
        <position position="413"/>
    </location>
</feature>
<accession>A0A7S1G038</accession>
<feature type="binding site" evidence="7">
    <location>
        <position position="424"/>
    </location>
    <ligand>
        <name>substrate</name>
    </ligand>
</feature>
<dbReference type="Pfam" id="PF00300">
    <property type="entry name" value="His_Phos_1"/>
    <property type="match status" value="2"/>
</dbReference>
<keyword evidence="5" id="KW-0413">Isomerase</keyword>
<evidence type="ECO:0000256" key="7">
    <source>
        <dbReference type="PIRSR" id="PIRSR613078-2"/>
    </source>
</evidence>
<dbReference type="CDD" id="cd07067">
    <property type="entry name" value="HP_PGM_like"/>
    <property type="match status" value="2"/>
</dbReference>
<dbReference type="FunFam" id="3.40.50.1240:FF:000003">
    <property type="entry name" value="2,3-bisphosphoglycerate-dependent phosphoglycerate mutase"/>
    <property type="match status" value="1"/>
</dbReference>
<evidence type="ECO:0000256" key="4">
    <source>
        <dbReference type="ARBA" id="ARBA00023152"/>
    </source>
</evidence>
<evidence type="ECO:0000256" key="3">
    <source>
        <dbReference type="ARBA" id="ARBA00012028"/>
    </source>
</evidence>
<sequence>MIEAGFDIDVVFTSRLKRAIRTAWIVLSEMDEVYLPIFKTWRLNERMYGALTGLDKIETMKKIGPEIVQEWRSSLKSRPPSVSKKSEYWPGNYRKYADLDADDIPVTESLEDCTLRTHPLWDKKIKSDLRKGRNVLVVAHANSLRGLMKMIDGISDDDISTVQIPTGIPIVYKFDKHTMRPLKPEDDTCQLHTNGAFMERPGLLAAALRREDEWKVLDPAFAKAMTDRADKRREMSNVEWSLAKLEAERAAAAAAWTGGEGEGEGVEMYEDDGSDVRGPIVFVGEEEEKMEEKGAREGEEAVPAVPLVASSACVVPSKDGEVPIRKDPVVVIIRHGKTENNKLGLFTGWDDVALAKEGVEEAKAAGKLLRSQGFEFDVVYTSWLSRAIETAWLILDEMDSLWIPTIKTWRLNERMYGALTGLSKRMVKQRYGEKQFKMWRRGYDVRPLKASSFSPSYPGNDKRYVKYLRDARISLSETIIRSVEARLLVVHRKFPKSESLRDCMDRTIPFYVRRIVPDAVERGKRVLISSSENAIRGLLMHLCDIPQEMINKLDIPNGVPIVYDPRSRCIKLLDDGSGRNPLEVHDFGPAAEYLFAPRCIDDEGDLDEECDLMTLPEEFWKNAVAISDDDAEEVAVAGETEAPGNTESYGVFM</sequence>
<evidence type="ECO:0000256" key="6">
    <source>
        <dbReference type="PIRSR" id="PIRSR613078-1"/>
    </source>
</evidence>
<gene>
    <name evidence="8" type="ORF">CHYS00102_LOCUS26504</name>
</gene>
<feature type="binding site" evidence="7">
    <location>
        <begin position="413"/>
        <end position="416"/>
    </location>
    <ligand>
        <name>substrate</name>
    </ligand>
</feature>
<dbReference type="GO" id="GO:0006096">
    <property type="term" value="P:glycolytic process"/>
    <property type="evidence" value="ECO:0007669"/>
    <property type="project" value="UniProtKB-KW"/>
</dbReference>
<organism evidence="8">
    <name type="scientific">Corethron hystrix</name>
    <dbReference type="NCBI Taxonomy" id="216773"/>
    <lineage>
        <taxon>Eukaryota</taxon>
        <taxon>Sar</taxon>
        <taxon>Stramenopiles</taxon>
        <taxon>Ochrophyta</taxon>
        <taxon>Bacillariophyta</taxon>
        <taxon>Coscinodiscophyceae</taxon>
        <taxon>Corethrophycidae</taxon>
        <taxon>Corethrales</taxon>
        <taxon>Corethraceae</taxon>
        <taxon>Corethron</taxon>
    </lineage>
</organism>
<proteinExistence type="inferred from homology"/>
<dbReference type="InterPro" id="IPR005952">
    <property type="entry name" value="Phosphogly_mut1"/>
</dbReference>
<dbReference type="EMBL" id="HBFR01036368">
    <property type="protein sequence ID" value="CAD8899288.1"/>
    <property type="molecule type" value="Transcribed_RNA"/>
</dbReference>
<dbReference type="SUPFAM" id="SSF53254">
    <property type="entry name" value="Phosphoglycerate mutase-like"/>
    <property type="match status" value="2"/>
</dbReference>
<name>A0A7S1G038_9STRA</name>
<protein>
    <recommendedName>
        <fullName evidence="3">phosphoglycerate mutase (2,3-diphosphoglycerate-dependent)</fullName>
        <ecNumber evidence="3">5.4.2.11</ecNumber>
    </recommendedName>
</protein>
<evidence type="ECO:0000256" key="2">
    <source>
        <dbReference type="ARBA" id="ARBA00006717"/>
    </source>
</evidence>
<dbReference type="Gene3D" id="3.40.50.1240">
    <property type="entry name" value="Phosphoglycerate mutase-like"/>
    <property type="match status" value="2"/>
</dbReference>
<evidence type="ECO:0000313" key="8">
    <source>
        <dbReference type="EMBL" id="CAD8899288.1"/>
    </source>
</evidence>
<keyword evidence="4" id="KW-0324">Glycolysis</keyword>
<comment type="catalytic activity">
    <reaction evidence="1">
        <text>(2R)-2-phosphoglycerate = (2R)-3-phosphoglycerate</text>
        <dbReference type="Rhea" id="RHEA:15901"/>
        <dbReference type="ChEBI" id="CHEBI:58272"/>
        <dbReference type="ChEBI" id="CHEBI:58289"/>
        <dbReference type="EC" id="5.4.2.11"/>
    </reaction>
</comment>
<dbReference type="InterPro" id="IPR029033">
    <property type="entry name" value="His_PPase_superfam"/>
</dbReference>